<dbReference type="Proteomes" id="UP000648801">
    <property type="component" value="Unassembled WGS sequence"/>
</dbReference>
<organism evidence="4 5">
    <name type="scientific">Edaphobacter acidisoli</name>
    <dbReference type="NCBI Taxonomy" id="2040573"/>
    <lineage>
        <taxon>Bacteria</taxon>
        <taxon>Pseudomonadati</taxon>
        <taxon>Acidobacteriota</taxon>
        <taxon>Terriglobia</taxon>
        <taxon>Terriglobales</taxon>
        <taxon>Acidobacteriaceae</taxon>
        <taxon>Edaphobacter</taxon>
    </lineage>
</organism>
<dbReference type="GO" id="GO:0005524">
    <property type="term" value="F:ATP binding"/>
    <property type="evidence" value="ECO:0007669"/>
    <property type="project" value="UniProtKB-KW"/>
</dbReference>
<keyword evidence="5" id="KW-1185">Reference proteome</keyword>
<dbReference type="SUPFAM" id="SSF52540">
    <property type="entry name" value="P-loop containing nucleoside triphosphate hydrolases"/>
    <property type="match status" value="1"/>
</dbReference>
<dbReference type="PANTHER" id="PTHR39206:SF1">
    <property type="entry name" value="SLL8004 PROTEIN"/>
    <property type="match status" value="1"/>
</dbReference>
<dbReference type="Pfam" id="PF06414">
    <property type="entry name" value="Zeta_toxin"/>
    <property type="match status" value="1"/>
</dbReference>
<protein>
    <submittedName>
        <fullName evidence="4">ATPase AAA</fullName>
    </submittedName>
</protein>
<evidence type="ECO:0000313" key="5">
    <source>
        <dbReference type="Proteomes" id="UP000648801"/>
    </source>
</evidence>
<dbReference type="InterPro" id="IPR027417">
    <property type="entry name" value="P-loop_NTPase"/>
</dbReference>
<comment type="caution">
    <text evidence="4">The sequence shown here is derived from an EMBL/GenBank/DDBJ whole genome shotgun (WGS) entry which is preliminary data.</text>
</comment>
<proteinExistence type="predicted"/>
<dbReference type="AlphaFoldDB" id="A0A916W186"/>
<evidence type="ECO:0000313" key="4">
    <source>
        <dbReference type="EMBL" id="GGA59054.1"/>
    </source>
</evidence>
<dbReference type="InterPro" id="IPR010488">
    <property type="entry name" value="Zeta_toxin_domain"/>
</dbReference>
<keyword evidence="2" id="KW-0067">ATP-binding</keyword>
<reference evidence="4" key="1">
    <citation type="journal article" date="2014" name="Int. J. Syst. Evol. Microbiol.">
        <title>Complete genome sequence of Corynebacterium casei LMG S-19264T (=DSM 44701T), isolated from a smear-ripened cheese.</title>
        <authorList>
            <consortium name="US DOE Joint Genome Institute (JGI-PGF)"/>
            <person name="Walter F."/>
            <person name="Albersmeier A."/>
            <person name="Kalinowski J."/>
            <person name="Ruckert C."/>
        </authorList>
    </citation>
    <scope>NUCLEOTIDE SEQUENCE</scope>
    <source>
        <strain evidence="4">CGMCC 1.15447</strain>
    </source>
</reference>
<dbReference type="Gene3D" id="3.40.50.300">
    <property type="entry name" value="P-loop containing nucleotide triphosphate hydrolases"/>
    <property type="match status" value="1"/>
</dbReference>
<sequence length="191" mass="21339">MSPPVFAVIAGPNGCGKSTLTRWAKAFFQQSAVLDPDAIAVDLQAESNIELSDMEAGRKVIRSAEAFLAGRVSFSVETTLSGATYLRMLERAHELGYRTRLFYIGTESVEINIERIRMRVLMGGHDVPLEDQLRRYPRSFKNLKPATELADECVFFDNSTDAGHRIVGIKLMGMKMLPVEPLPKWAMFLRG</sequence>
<reference evidence="4" key="2">
    <citation type="submission" date="2020-09" db="EMBL/GenBank/DDBJ databases">
        <authorList>
            <person name="Sun Q."/>
            <person name="Zhou Y."/>
        </authorList>
    </citation>
    <scope>NUCLEOTIDE SEQUENCE</scope>
    <source>
        <strain evidence="4">CGMCC 1.15447</strain>
    </source>
</reference>
<dbReference type="PANTHER" id="PTHR39206">
    <property type="entry name" value="SLL8004 PROTEIN"/>
    <property type="match status" value="1"/>
</dbReference>
<dbReference type="EMBL" id="BMJB01000001">
    <property type="protein sequence ID" value="GGA59054.1"/>
    <property type="molecule type" value="Genomic_DNA"/>
</dbReference>
<accession>A0A916W186</accession>
<keyword evidence="1" id="KW-0547">Nucleotide-binding</keyword>
<evidence type="ECO:0000256" key="1">
    <source>
        <dbReference type="ARBA" id="ARBA00022741"/>
    </source>
</evidence>
<evidence type="ECO:0000256" key="2">
    <source>
        <dbReference type="ARBA" id="ARBA00022840"/>
    </source>
</evidence>
<feature type="domain" description="Zeta toxin" evidence="3">
    <location>
        <begin position="4"/>
        <end position="139"/>
    </location>
</feature>
<gene>
    <name evidence="4" type="ORF">GCM10011507_08040</name>
</gene>
<name>A0A916W186_9BACT</name>
<dbReference type="RefSeq" id="WP_263364960.1">
    <property type="nucleotide sequence ID" value="NZ_JAGSYK010000002.1"/>
</dbReference>
<evidence type="ECO:0000259" key="3">
    <source>
        <dbReference type="Pfam" id="PF06414"/>
    </source>
</evidence>
<dbReference type="GO" id="GO:0016301">
    <property type="term" value="F:kinase activity"/>
    <property type="evidence" value="ECO:0007669"/>
    <property type="project" value="InterPro"/>
</dbReference>